<name>A0A7W6E7Y7_9RHOB</name>
<feature type="region of interest" description="Disordered" evidence="1">
    <location>
        <begin position="441"/>
        <end position="463"/>
    </location>
</feature>
<feature type="transmembrane region" description="Helical" evidence="2">
    <location>
        <begin position="359"/>
        <end position="376"/>
    </location>
</feature>
<accession>A0A7W6E7Y7</accession>
<evidence type="ECO:0000256" key="2">
    <source>
        <dbReference type="SAM" id="Phobius"/>
    </source>
</evidence>
<feature type="transmembrane region" description="Helical" evidence="2">
    <location>
        <begin position="298"/>
        <end position="316"/>
    </location>
</feature>
<keyword evidence="2" id="KW-1133">Transmembrane helix</keyword>
<feature type="compositionally biased region" description="Basic and acidic residues" evidence="1">
    <location>
        <begin position="97"/>
        <end position="109"/>
    </location>
</feature>
<dbReference type="Proteomes" id="UP000530268">
    <property type="component" value="Unassembled WGS sequence"/>
</dbReference>
<feature type="compositionally biased region" description="Polar residues" evidence="1">
    <location>
        <begin position="224"/>
        <end position="234"/>
    </location>
</feature>
<dbReference type="AlphaFoldDB" id="A0A7W6E7Y7"/>
<reference evidence="3 4" key="1">
    <citation type="submission" date="2020-08" db="EMBL/GenBank/DDBJ databases">
        <title>Genomic Encyclopedia of Type Strains, Phase IV (KMG-IV): sequencing the most valuable type-strain genomes for metagenomic binning, comparative biology and taxonomic classification.</title>
        <authorList>
            <person name="Goeker M."/>
        </authorList>
    </citation>
    <scope>NUCLEOTIDE SEQUENCE [LARGE SCALE GENOMIC DNA]</scope>
    <source>
        <strain evidence="3 4">DSM 102234</strain>
    </source>
</reference>
<feature type="transmembrane region" description="Helical" evidence="2">
    <location>
        <begin position="328"/>
        <end position="347"/>
    </location>
</feature>
<gene>
    <name evidence="3" type="ORF">GGR95_003523</name>
</gene>
<evidence type="ECO:0000256" key="1">
    <source>
        <dbReference type="SAM" id="MobiDB-lite"/>
    </source>
</evidence>
<feature type="region of interest" description="Disordered" evidence="1">
    <location>
        <begin position="91"/>
        <end position="119"/>
    </location>
</feature>
<evidence type="ECO:0000313" key="3">
    <source>
        <dbReference type="EMBL" id="MBB3995859.1"/>
    </source>
</evidence>
<organism evidence="3 4">
    <name type="scientific">Sulfitobacter undariae</name>
    <dbReference type="NCBI Taxonomy" id="1563671"/>
    <lineage>
        <taxon>Bacteria</taxon>
        <taxon>Pseudomonadati</taxon>
        <taxon>Pseudomonadota</taxon>
        <taxon>Alphaproteobacteria</taxon>
        <taxon>Rhodobacterales</taxon>
        <taxon>Roseobacteraceae</taxon>
        <taxon>Sulfitobacter</taxon>
    </lineage>
</organism>
<protein>
    <submittedName>
        <fullName evidence="3">Biotin carboxyl carrier protein</fullName>
    </submittedName>
</protein>
<feature type="region of interest" description="Disordered" evidence="1">
    <location>
        <begin position="198"/>
        <end position="272"/>
    </location>
</feature>
<evidence type="ECO:0000313" key="4">
    <source>
        <dbReference type="Proteomes" id="UP000530268"/>
    </source>
</evidence>
<keyword evidence="2" id="KW-0812">Transmembrane</keyword>
<dbReference type="EMBL" id="JACIEI010000020">
    <property type="protein sequence ID" value="MBB3995859.1"/>
    <property type="molecule type" value="Genomic_DNA"/>
</dbReference>
<dbReference type="RefSeq" id="WP_184568052.1">
    <property type="nucleotide sequence ID" value="NZ_JACIEI010000020.1"/>
</dbReference>
<comment type="caution">
    <text evidence="3">The sequence shown here is derived from an EMBL/GenBank/DDBJ whole genome shotgun (WGS) entry which is preliminary data.</text>
</comment>
<proteinExistence type="predicted"/>
<feature type="compositionally biased region" description="Low complexity" evidence="1">
    <location>
        <begin position="410"/>
        <end position="427"/>
    </location>
</feature>
<keyword evidence="2" id="KW-0472">Membrane</keyword>
<keyword evidence="4" id="KW-1185">Reference proteome</keyword>
<feature type="compositionally biased region" description="Basic and acidic residues" evidence="1">
    <location>
        <begin position="257"/>
        <end position="272"/>
    </location>
</feature>
<dbReference type="SUPFAM" id="SSF51230">
    <property type="entry name" value="Single hybrid motif"/>
    <property type="match status" value="1"/>
</dbReference>
<feature type="region of interest" description="Disordered" evidence="1">
    <location>
        <begin position="408"/>
        <end position="428"/>
    </location>
</feature>
<dbReference type="InterPro" id="IPR011053">
    <property type="entry name" value="Single_hybrid_motif"/>
</dbReference>
<sequence>MAHILLRSPKGNEHYPAIIVRSHTAKGAKVGHGDVLYEIKTAQGRNLGIKASKDGCVISPPYPEGMTLHEQVVLAELDSDVPHAEAKITAKTTAQAAEKKPKSHAEARGTKPNGKPRKVMLRTPAPIYLYPLTVTSAGVEQGTLVSAGDTLYELRCANGREVRIPSPEAGQLASPAYPVGFQFNAPALLAEISVDTGKAEPEPSFKSAGTGTKSKGGAGPSNKPRAQTQSTPPQEKTRHDRHTRKSKPQTTTQSPKRPTDPRVLKAVERERDTTPSAFLRSFWTAETPDVRWGGFGPIFKMSLLFTAMLMGFQLVLRAITPDLELEALLLPAMGIAILSAFLTVRIVRHWRHRPSPPGLVFPLAGLAILGCGASIIPDREIYYATGFDPAEIPIEILGSISRVFSEGNPTTASSGTNSESSGKSSGTADDFYLERIGAKPLGGAKSRAAPPDLQNKFDDWINS</sequence>